<dbReference type="EMBL" id="JARKIE010000023">
    <property type="protein sequence ID" value="KAJ7699314.1"/>
    <property type="molecule type" value="Genomic_DNA"/>
</dbReference>
<evidence type="ECO:0000313" key="2">
    <source>
        <dbReference type="Proteomes" id="UP001221757"/>
    </source>
</evidence>
<dbReference type="GO" id="GO:0007166">
    <property type="term" value="P:cell surface receptor signaling pathway"/>
    <property type="evidence" value="ECO:0007669"/>
    <property type="project" value="InterPro"/>
</dbReference>
<dbReference type="CDD" id="cd21037">
    <property type="entry name" value="MLKL_NTD"/>
    <property type="match status" value="1"/>
</dbReference>
<reference evidence="1" key="1">
    <citation type="submission" date="2023-03" db="EMBL/GenBank/DDBJ databases">
        <title>Massive genome expansion in bonnet fungi (Mycena s.s.) driven by repeated elements and novel gene families across ecological guilds.</title>
        <authorList>
            <consortium name="Lawrence Berkeley National Laboratory"/>
            <person name="Harder C.B."/>
            <person name="Miyauchi S."/>
            <person name="Viragh M."/>
            <person name="Kuo A."/>
            <person name="Thoen E."/>
            <person name="Andreopoulos B."/>
            <person name="Lu D."/>
            <person name="Skrede I."/>
            <person name="Drula E."/>
            <person name="Henrissat B."/>
            <person name="Morin E."/>
            <person name="Kohler A."/>
            <person name="Barry K."/>
            <person name="LaButti K."/>
            <person name="Morin E."/>
            <person name="Salamov A."/>
            <person name="Lipzen A."/>
            <person name="Mereny Z."/>
            <person name="Hegedus B."/>
            <person name="Baldrian P."/>
            <person name="Stursova M."/>
            <person name="Weitz H."/>
            <person name="Taylor A."/>
            <person name="Grigoriev I.V."/>
            <person name="Nagy L.G."/>
            <person name="Martin F."/>
            <person name="Kauserud H."/>
        </authorList>
    </citation>
    <scope>NUCLEOTIDE SEQUENCE</scope>
    <source>
        <strain evidence="1">CBHHK067</strain>
    </source>
</reference>
<accession>A0AAD7DW84</accession>
<gene>
    <name evidence="1" type="ORF">B0H17DRAFT_1196400</name>
</gene>
<organism evidence="1 2">
    <name type="scientific">Mycena rosella</name>
    <name type="common">Pink bonnet</name>
    <name type="synonym">Agaricus rosellus</name>
    <dbReference type="NCBI Taxonomy" id="1033263"/>
    <lineage>
        <taxon>Eukaryota</taxon>
        <taxon>Fungi</taxon>
        <taxon>Dikarya</taxon>
        <taxon>Basidiomycota</taxon>
        <taxon>Agaricomycotina</taxon>
        <taxon>Agaricomycetes</taxon>
        <taxon>Agaricomycetidae</taxon>
        <taxon>Agaricales</taxon>
        <taxon>Marasmiineae</taxon>
        <taxon>Mycenaceae</taxon>
        <taxon>Mycena</taxon>
    </lineage>
</organism>
<dbReference type="Proteomes" id="UP001221757">
    <property type="component" value="Unassembled WGS sequence"/>
</dbReference>
<dbReference type="InterPro" id="IPR059179">
    <property type="entry name" value="MLKL-like_MCAfunc"/>
</dbReference>
<evidence type="ECO:0000313" key="1">
    <source>
        <dbReference type="EMBL" id="KAJ7699314.1"/>
    </source>
</evidence>
<comment type="caution">
    <text evidence="1">The sequence shown here is derived from an EMBL/GenBank/DDBJ whole genome shotgun (WGS) entry which is preliminary data.</text>
</comment>
<dbReference type="Gene3D" id="1.20.930.20">
    <property type="entry name" value="Adaptor protein Cbl, N-terminal domain"/>
    <property type="match status" value="1"/>
</dbReference>
<protein>
    <submittedName>
        <fullName evidence="1">Uncharacterized protein</fullName>
    </submittedName>
</protein>
<sequence>MPESSKSISTPFIHHANATAATLKQIGEIHSIPYVRVVAGVAILIFETVQSVRTNKDQCAALIEQTVQLLGIVIDLCAGPSVTLSPVYLDTMGKFAETLQKIEAFMRTQQDMGRLKRFFRQQENTVQLEDCKMGLRQALDTFSIKISLTTTGDLADMRLASDHRHHDLVEKISDSYSFDDRSSLTSIGSNGDSSSDQALLLLSGP</sequence>
<name>A0AAD7DW84_MYCRO</name>
<dbReference type="InterPro" id="IPR036537">
    <property type="entry name" value="Adaptor_Cbl_N_dom_sf"/>
</dbReference>
<proteinExistence type="predicted"/>
<keyword evidence="2" id="KW-1185">Reference proteome</keyword>
<dbReference type="AlphaFoldDB" id="A0AAD7DW84"/>